<dbReference type="PRINTS" id="PR00081">
    <property type="entry name" value="GDHRDH"/>
</dbReference>
<dbReference type="SUPFAM" id="SSF51735">
    <property type="entry name" value="NAD(P)-binding Rossmann-fold domains"/>
    <property type="match status" value="1"/>
</dbReference>
<name>A0A0E3BV30_9BURK</name>
<protein>
    <submittedName>
        <fullName evidence="6">3-beta hydroxysteroid dehydrogenase</fullName>
    </submittedName>
</protein>
<comment type="caution">
    <text evidence="6">The sequence shown here is derived from an EMBL/GenBank/DDBJ whole genome shotgun (WGS) entry which is preliminary data.</text>
</comment>
<dbReference type="InterPro" id="IPR020904">
    <property type="entry name" value="Sc_DH/Rdtase_CS"/>
</dbReference>
<dbReference type="InterPro" id="IPR036291">
    <property type="entry name" value="NAD(P)-bd_dom_sf"/>
</dbReference>
<dbReference type="GO" id="GO:0016491">
    <property type="term" value="F:oxidoreductase activity"/>
    <property type="evidence" value="ECO:0007669"/>
    <property type="project" value="UniProtKB-KW"/>
</dbReference>
<evidence type="ECO:0000256" key="1">
    <source>
        <dbReference type="ARBA" id="ARBA00006484"/>
    </source>
</evidence>
<evidence type="ECO:0000256" key="2">
    <source>
        <dbReference type="ARBA" id="ARBA00023002"/>
    </source>
</evidence>
<dbReference type="RefSeq" id="WP_034383807.1">
    <property type="nucleotide sequence ID" value="NZ_AWTN01000148.1"/>
</dbReference>
<comment type="similarity">
    <text evidence="1">Belongs to the short-chain dehydrogenases/reductases (SDR) family.</text>
</comment>
<organism evidence="6 7">
    <name type="scientific">Comamonas thiooxydans</name>
    <dbReference type="NCBI Taxonomy" id="363952"/>
    <lineage>
        <taxon>Bacteria</taxon>
        <taxon>Pseudomonadati</taxon>
        <taxon>Pseudomonadota</taxon>
        <taxon>Betaproteobacteria</taxon>
        <taxon>Burkholderiales</taxon>
        <taxon>Comamonadaceae</taxon>
        <taxon>Comamonas</taxon>
    </lineage>
</organism>
<sequence>MTNRLQGKVALVTGGASGVGLEVVKLLLGEGAKVAFSDINETAGQQLAAELGEGSMSVRHDVSSETDWTLVMAAVQQRLGRLDVLVNNAGILLPGDMETGRLEDFSRLLKINTESVFIGCQQGIAAMKQAGGSIINMASVSSWLPVEQYAGYSASKAAVSALTRAAALNCRKQGYAIRVNSIHPDGIYTPMMQASLPKGVSKEMVLHDPKLNRAGRAYMPERIAQLVLFLASDESSVMSGSELHADNSILGMGL</sequence>
<evidence type="ECO:0000256" key="5">
    <source>
        <dbReference type="ARBA" id="ARBA00023221"/>
    </source>
</evidence>
<dbReference type="FunFam" id="3.40.50.720:FF:000084">
    <property type="entry name" value="Short-chain dehydrogenase reductase"/>
    <property type="match status" value="1"/>
</dbReference>
<evidence type="ECO:0000313" key="7">
    <source>
        <dbReference type="Proteomes" id="UP000029567"/>
    </source>
</evidence>
<evidence type="ECO:0000256" key="4">
    <source>
        <dbReference type="ARBA" id="ARBA00023098"/>
    </source>
</evidence>
<dbReference type="PANTHER" id="PTHR43180:SF28">
    <property type="entry name" value="NAD(P)-BINDING ROSSMANN-FOLD SUPERFAMILY PROTEIN"/>
    <property type="match status" value="1"/>
</dbReference>
<evidence type="ECO:0000256" key="3">
    <source>
        <dbReference type="ARBA" id="ARBA00023027"/>
    </source>
</evidence>
<dbReference type="EMBL" id="AWTN01000148">
    <property type="protein sequence ID" value="KGG83015.1"/>
    <property type="molecule type" value="Genomic_DNA"/>
</dbReference>
<evidence type="ECO:0000313" key="6">
    <source>
        <dbReference type="EMBL" id="KGG83015.1"/>
    </source>
</evidence>
<keyword evidence="2" id="KW-0560">Oxidoreductase</keyword>
<dbReference type="InterPro" id="IPR002347">
    <property type="entry name" value="SDR_fam"/>
</dbReference>
<accession>A0A0E3BV30</accession>
<dbReference type="Pfam" id="PF13561">
    <property type="entry name" value="adh_short_C2"/>
    <property type="match status" value="1"/>
</dbReference>
<dbReference type="GO" id="GO:0008202">
    <property type="term" value="P:steroid metabolic process"/>
    <property type="evidence" value="ECO:0007669"/>
    <property type="project" value="UniProtKB-KW"/>
</dbReference>
<dbReference type="PANTHER" id="PTHR43180">
    <property type="entry name" value="3-OXOACYL-(ACYL-CARRIER-PROTEIN) REDUCTASE (AFU_ORTHOLOGUE AFUA_6G11210)"/>
    <property type="match status" value="1"/>
</dbReference>
<reference evidence="6 7" key="1">
    <citation type="submission" date="2013-09" db="EMBL/GenBank/DDBJ databases">
        <title>High correlation between genotypes and phenotypes of environmental bacteria Comamonas testosteroni strains.</title>
        <authorList>
            <person name="Liu L."/>
            <person name="Zhu W."/>
            <person name="Xia X."/>
            <person name="Xu B."/>
            <person name="Luo M."/>
            <person name="Wang G."/>
        </authorList>
    </citation>
    <scope>NUCLEOTIDE SEQUENCE [LARGE SCALE GENOMIC DNA]</scope>
    <source>
        <strain evidence="6 7">JL14</strain>
    </source>
</reference>
<dbReference type="PROSITE" id="PS00061">
    <property type="entry name" value="ADH_SHORT"/>
    <property type="match status" value="1"/>
</dbReference>
<dbReference type="CDD" id="cd05341">
    <property type="entry name" value="3beta-17beta-HSD_like_SDR_c"/>
    <property type="match status" value="1"/>
</dbReference>
<keyword evidence="4" id="KW-0443">Lipid metabolism</keyword>
<proteinExistence type="inferred from homology"/>
<keyword evidence="3" id="KW-0520">NAD</keyword>
<dbReference type="Proteomes" id="UP000029567">
    <property type="component" value="Unassembled WGS sequence"/>
</dbReference>
<dbReference type="PRINTS" id="PR00080">
    <property type="entry name" value="SDRFAMILY"/>
</dbReference>
<dbReference type="Gene3D" id="3.40.50.720">
    <property type="entry name" value="NAD(P)-binding Rossmann-like Domain"/>
    <property type="match status" value="1"/>
</dbReference>
<keyword evidence="5" id="KW-0753">Steroid metabolism</keyword>
<gene>
    <name evidence="6" type="ORF">P245_26630</name>
</gene>
<dbReference type="AlphaFoldDB" id="A0A0E3BV30"/>